<keyword evidence="2" id="KW-0813">Transport</keyword>
<dbReference type="EMBL" id="JAVRQU010000004">
    <property type="protein sequence ID" value="KAK5703691.1"/>
    <property type="molecule type" value="Genomic_DNA"/>
</dbReference>
<dbReference type="InterPro" id="IPR004841">
    <property type="entry name" value="AA-permease/SLC12A_dom"/>
</dbReference>
<evidence type="ECO:0000256" key="7">
    <source>
        <dbReference type="SAM" id="Phobius"/>
    </source>
</evidence>
<feature type="transmembrane region" description="Helical" evidence="7">
    <location>
        <begin position="284"/>
        <end position="303"/>
    </location>
</feature>
<evidence type="ECO:0000256" key="4">
    <source>
        <dbReference type="ARBA" id="ARBA00022970"/>
    </source>
</evidence>
<dbReference type="PANTHER" id="PTHR43341:SF18">
    <property type="entry name" value="AMINO ACID PERMEASE_ SLC12A DOMAIN-CONTAINING PROTEIN"/>
    <property type="match status" value="1"/>
</dbReference>
<sequence>MAESYYGDDVKVVKHADLKGEDIDIEAVPIYDEAGPVEFDEKKELRRGLEQRHIQMIALAGTIGTGLFLGSGRAIVNGGPLGAFLGYLFVGILVTGPVLSIAELSALVPLSGGIVRHCEYFFDPALSFANGWNQVYNFMVSLPAEITAAAVIVNFWSTINNAVWITLFGLLLVAANIFLVRIYGELEFAFATLKIMLIVGLNLMALVLVCGGGPDGEVIGGRYWHNPGPFVEYLGISGSLGHFLGFWTTFSNAVYAYSSIESISYAAAETKAPRRNIPIAAKRIFWRVLIFYVLSIFFVGLLVPSNDPDLLKPSGVGAARSPFVIAATRAGVKVVPSIINAVVLTSAWSAGNSGLLNGSRILYGLALEGRAPKILKRVSRFGIPYVAVLFLASWICLGYMSLSSGASTVFTWLQDLVAVCTLVNWIVICMVYLRFYYAMKKQGIPRSRLPWAAPLQPYVAWMGLVAFIILILTGGYTTFIHRHWSTETFVSSYINIPMIFILYFGYKWIKKTKIVTLDAMPIMHFIEIAEQNPEPPAKPKVGWHRFNILWE</sequence>
<name>A0AAN7ZPM3_9PEZI</name>
<dbReference type="FunFam" id="1.20.1740.10:FF:000006">
    <property type="entry name" value="General amino acid permease"/>
    <property type="match status" value="1"/>
</dbReference>
<evidence type="ECO:0000256" key="5">
    <source>
        <dbReference type="ARBA" id="ARBA00022989"/>
    </source>
</evidence>
<feature type="domain" description="Amino acid permease/ SLC12A" evidence="8">
    <location>
        <begin position="53"/>
        <end position="515"/>
    </location>
</feature>
<feature type="transmembrane region" description="Helical" evidence="7">
    <location>
        <begin position="458"/>
        <end position="476"/>
    </location>
</feature>
<feature type="transmembrane region" description="Helical" evidence="7">
    <location>
        <begin position="195"/>
        <end position="214"/>
    </location>
</feature>
<evidence type="ECO:0000256" key="2">
    <source>
        <dbReference type="ARBA" id="ARBA00022448"/>
    </source>
</evidence>
<dbReference type="PIRSF" id="PIRSF006060">
    <property type="entry name" value="AA_transporter"/>
    <property type="match status" value="1"/>
</dbReference>
<dbReference type="PANTHER" id="PTHR43341">
    <property type="entry name" value="AMINO ACID PERMEASE"/>
    <property type="match status" value="1"/>
</dbReference>
<accession>A0AAN7ZPM3</accession>
<dbReference type="GO" id="GO:0016020">
    <property type="term" value="C:membrane"/>
    <property type="evidence" value="ECO:0007669"/>
    <property type="project" value="UniProtKB-SubCell"/>
</dbReference>
<dbReference type="GO" id="GO:0015171">
    <property type="term" value="F:amino acid transmembrane transporter activity"/>
    <property type="evidence" value="ECO:0007669"/>
    <property type="project" value="TreeGrafter"/>
</dbReference>
<feature type="transmembrane region" description="Helical" evidence="7">
    <location>
        <begin position="135"/>
        <end position="156"/>
    </location>
</feature>
<dbReference type="Proteomes" id="UP001310594">
    <property type="component" value="Unassembled WGS sequence"/>
</dbReference>
<evidence type="ECO:0000313" key="9">
    <source>
        <dbReference type="EMBL" id="KAK5703691.1"/>
    </source>
</evidence>
<gene>
    <name evidence="9" type="ORF">LTR97_002704</name>
</gene>
<comment type="caution">
    <text evidence="9">The sequence shown here is derived from an EMBL/GenBank/DDBJ whole genome shotgun (WGS) entry which is preliminary data.</text>
</comment>
<evidence type="ECO:0000259" key="8">
    <source>
        <dbReference type="Pfam" id="PF00324"/>
    </source>
</evidence>
<evidence type="ECO:0000313" key="10">
    <source>
        <dbReference type="Proteomes" id="UP001310594"/>
    </source>
</evidence>
<organism evidence="9 10">
    <name type="scientific">Elasticomyces elasticus</name>
    <dbReference type="NCBI Taxonomy" id="574655"/>
    <lineage>
        <taxon>Eukaryota</taxon>
        <taxon>Fungi</taxon>
        <taxon>Dikarya</taxon>
        <taxon>Ascomycota</taxon>
        <taxon>Pezizomycotina</taxon>
        <taxon>Dothideomycetes</taxon>
        <taxon>Dothideomycetidae</taxon>
        <taxon>Mycosphaerellales</taxon>
        <taxon>Teratosphaeriaceae</taxon>
        <taxon>Elasticomyces</taxon>
    </lineage>
</organism>
<feature type="transmembrane region" description="Helical" evidence="7">
    <location>
        <begin position="378"/>
        <end position="400"/>
    </location>
</feature>
<keyword evidence="3 7" id="KW-0812">Transmembrane</keyword>
<reference evidence="9" key="1">
    <citation type="submission" date="2023-08" db="EMBL/GenBank/DDBJ databases">
        <title>Black Yeasts Isolated from many extreme environments.</title>
        <authorList>
            <person name="Coleine C."/>
            <person name="Stajich J.E."/>
            <person name="Selbmann L."/>
        </authorList>
    </citation>
    <scope>NUCLEOTIDE SEQUENCE</scope>
    <source>
        <strain evidence="9">CCFEE 5810</strain>
    </source>
</reference>
<feature type="transmembrane region" description="Helical" evidence="7">
    <location>
        <begin position="162"/>
        <end position="183"/>
    </location>
</feature>
<evidence type="ECO:0000256" key="3">
    <source>
        <dbReference type="ARBA" id="ARBA00022692"/>
    </source>
</evidence>
<feature type="transmembrane region" description="Helical" evidence="7">
    <location>
        <begin position="338"/>
        <end position="357"/>
    </location>
</feature>
<feature type="transmembrane region" description="Helical" evidence="7">
    <location>
        <begin position="488"/>
        <end position="506"/>
    </location>
</feature>
<comment type="subcellular location">
    <subcellularLocation>
        <location evidence="1">Membrane</location>
        <topology evidence="1">Multi-pass membrane protein</topology>
    </subcellularLocation>
</comment>
<keyword evidence="5 7" id="KW-1133">Transmembrane helix</keyword>
<proteinExistence type="predicted"/>
<feature type="transmembrane region" description="Helical" evidence="7">
    <location>
        <begin position="56"/>
        <end position="76"/>
    </location>
</feature>
<protein>
    <recommendedName>
        <fullName evidence="8">Amino acid permease/ SLC12A domain-containing protein</fullName>
    </recommendedName>
</protein>
<feature type="transmembrane region" description="Helical" evidence="7">
    <location>
        <begin position="412"/>
        <end position="437"/>
    </location>
</feature>
<evidence type="ECO:0000256" key="6">
    <source>
        <dbReference type="ARBA" id="ARBA00023136"/>
    </source>
</evidence>
<dbReference type="InterPro" id="IPR050524">
    <property type="entry name" value="APC_YAT"/>
</dbReference>
<feature type="transmembrane region" description="Helical" evidence="7">
    <location>
        <begin position="88"/>
        <end position="115"/>
    </location>
</feature>
<keyword evidence="6 7" id="KW-0472">Membrane</keyword>
<dbReference type="Pfam" id="PF00324">
    <property type="entry name" value="AA_permease"/>
    <property type="match status" value="1"/>
</dbReference>
<evidence type="ECO:0000256" key="1">
    <source>
        <dbReference type="ARBA" id="ARBA00004141"/>
    </source>
</evidence>
<dbReference type="AlphaFoldDB" id="A0AAN7ZPM3"/>
<keyword evidence="4" id="KW-0029">Amino-acid transport</keyword>
<dbReference type="Gene3D" id="1.20.1740.10">
    <property type="entry name" value="Amino acid/polyamine transporter I"/>
    <property type="match status" value="1"/>
</dbReference>